<evidence type="ECO:0008006" key="4">
    <source>
        <dbReference type="Google" id="ProtNLM"/>
    </source>
</evidence>
<proteinExistence type="predicted"/>
<evidence type="ECO:0000313" key="3">
    <source>
        <dbReference type="Proteomes" id="UP001281410"/>
    </source>
</evidence>
<dbReference type="Proteomes" id="UP001281410">
    <property type="component" value="Unassembled WGS sequence"/>
</dbReference>
<name>A0AAE0DS40_9ROSI</name>
<keyword evidence="1" id="KW-0812">Transmembrane</keyword>
<evidence type="ECO:0000313" key="2">
    <source>
        <dbReference type="EMBL" id="KAK3182780.1"/>
    </source>
</evidence>
<organism evidence="2 3">
    <name type="scientific">Dipteronia sinensis</name>
    <dbReference type="NCBI Taxonomy" id="43782"/>
    <lineage>
        <taxon>Eukaryota</taxon>
        <taxon>Viridiplantae</taxon>
        <taxon>Streptophyta</taxon>
        <taxon>Embryophyta</taxon>
        <taxon>Tracheophyta</taxon>
        <taxon>Spermatophyta</taxon>
        <taxon>Magnoliopsida</taxon>
        <taxon>eudicotyledons</taxon>
        <taxon>Gunneridae</taxon>
        <taxon>Pentapetalae</taxon>
        <taxon>rosids</taxon>
        <taxon>malvids</taxon>
        <taxon>Sapindales</taxon>
        <taxon>Sapindaceae</taxon>
        <taxon>Hippocastanoideae</taxon>
        <taxon>Acereae</taxon>
        <taxon>Dipteronia</taxon>
    </lineage>
</organism>
<accession>A0AAE0DS40</accession>
<dbReference type="PANTHER" id="PTHR14241">
    <property type="entry name" value="INTERFERON-INDUCED PROTEIN 44"/>
    <property type="match status" value="1"/>
</dbReference>
<feature type="transmembrane region" description="Helical" evidence="1">
    <location>
        <begin position="342"/>
        <end position="365"/>
    </location>
</feature>
<keyword evidence="1" id="KW-0472">Membrane</keyword>
<keyword evidence="1" id="KW-1133">Transmembrane helix</keyword>
<dbReference type="SUPFAM" id="SSF52540">
    <property type="entry name" value="P-loop containing nucleoside triphosphate hydrolases"/>
    <property type="match status" value="1"/>
</dbReference>
<dbReference type="AlphaFoldDB" id="A0AAE0DS40"/>
<keyword evidence="3" id="KW-1185">Reference proteome</keyword>
<protein>
    <recommendedName>
        <fullName evidence="4">G domain-containing protein</fullName>
    </recommendedName>
</protein>
<dbReference type="Gene3D" id="3.40.50.300">
    <property type="entry name" value="P-loop containing nucleotide triphosphate hydrolases"/>
    <property type="match status" value="1"/>
</dbReference>
<evidence type="ECO:0000256" key="1">
    <source>
        <dbReference type="SAM" id="Phobius"/>
    </source>
</evidence>
<dbReference type="EMBL" id="JANJYJ010000010">
    <property type="protein sequence ID" value="KAK3182780.1"/>
    <property type="molecule type" value="Genomic_DNA"/>
</dbReference>
<dbReference type="PANTHER" id="PTHR14241:SF32">
    <property type="entry name" value="VWFA DOMAIN-CONTAINING PROTEIN-RELATED"/>
    <property type="match status" value="1"/>
</dbReference>
<dbReference type="InterPro" id="IPR027417">
    <property type="entry name" value="P-loop_NTPase"/>
</dbReference>
<reference evidence="2" key="1">
    <citation type="journal article" date="2023" name="Plant J.">
        <title>Genome sequences and population genomics provide insights into the demographic history, inbreeding, and mutation load of two 'living fossil' tree species of Dipteronia.</title>
        <authorList>
            <person name="Feng Y."/>
            <person name="Comes H.P."/>
            <person name="Chen J."/>
            <person name="Zhu S."/>
            <person name="Lu R."/>
            <person name="Zhang X."/>
            <person name="Li P."/>
            <person name="Qiu J."/>
            <person name="Olsen K.M."/>
            <person name="Qiu Y."/>
        </authorList>
    </citation>
    <scope>NUCLEOTIDE SEQUENCE</scope>
    <source>
        <strain evidence="2">NBL</strain>
    </source>
</reference>
<gene>
    <name evidence="2" type="ORF">Dsin_030066</name>
</gene>
<sequence>MGGDSSSTIRLHGCSTDDIPLSSSAQTPAFLGDDLSSSEYDQRRMRSVYRQVLQSYHQFHTRIGTLGEAKTRILSYTPASWIEDVGGMKLGDYDVPKTTSLVLVGPKCSGKSSLINRISKVFEDDKFASERAQVTYNSSVGDGTYFLQEYKIPRGSNSFCLYDTRSLSDVPSINIDMIKHWITKGVRHGEPVIRESDSSSLRDRIKCKARKNDCQLSENRMVNFFIFVVDGLSVLKSMESDGDVEKQYTQMITTTFNCPYLSFKDDKAVVVVTHGDLLSLTDRARVRTHLGELLGVPPMQQIFDISESDGPENELIIVDMLRYCLEHADKNLPHKNGTRNKVFRMSVSACVYLLVLGIAILSVYLHMHVHRASDSEHDVAVHRASDSKHDVAVDWHSIRHLWLDD</sequence>
<comment type="caution">
    <text evidence="2">The sequence shown here is derived from an EMBL/GenBank/DDBJ whole genome shotgun (WGS) entry which is preliminary data.</text>
</comment>